<evidence type="ECO:0000313" key="1">
    <source>
        <dbReference type="EMBL" id="KOM48364.1"/>
    </source>
</evidence>
<dbReference type="AlphaFoldDB" id="A0A0L9V0S8"/>
<organism evidence="1 2">
    <name type="scientific">Phaseolus angularis</name>
    <name type="common">Azuki bean</name>
    <name type="synonym">Vigna angularis</name>
    <dbReference type="NCBI Taxonomy" id="3914"/>
    <lineage>
        <taxon>Eukaryota</taxon>
        <taxon>Viridiplantae</taxon>
        <taxon>Streptophyta</taxon>
        <taxon>Embryophyta</taxon>
        <taxon>Tracheophyta</taxon>
        <taxon>Spermatophyta</taxon>
        <taxon>Magnoliopsida</taxon>
        <taxon>eudicotyledons</taxon>
        <taxon>Gunneridae</taxon>
        <taxon>Pentapetalae</taxon>
        <taxon>rosids</taxon>
        <taxon>fabids</taxon>
        <taxon>Fabales</taxon>
        <taxon>Fabaceae</taxon>
        <taxon>Papilionoideae</taxon>
        <taxon>50 kb inversion clade</taxon>
        <taxon>NPAAA clade</taxon>
        <taxon>indigoferoid/millettioid clade</taxon>
        <taxon>Phaseoleae</taxon>
        <taxon>Vigna</taxon>
    </lineage>
</organism>
<reference evidence="2" key="1">
    <citation type="journal article" date="2015" name="Proc. Natl. Acad. Sci. U.S.A.">
        <title>Genome sequencing of adzuki bean (Vigna angularis) provides insight into high starch and low fat accumulation and domestication.</title>
        <authorList>
            <person name="Yang K."/>
            <person name="Tian Z."/>
            <person name="Chen C."/>
            <person name="Luo L."/>
            <person name="Zhao B."/>
            <person name="Wang Z."/>
            <person name="Yu L."/>
            <person name="Li Y."/>
            <person name="Sun Y."/>
            <person name="Li W."/>
            <person name="Chen Y."/>
            <person name="Li Y."/>
            <person name="Zhang Y."/>
            <person name="Ai D."/>
            <person name="Zhao J."/>
            <person name="Shang C."/>
            <person name="Ma Y."/>
            <person name="Wu B."/>
            <person name="Wang M."/>
            <person name="Gao L."/>
            <person name="Sun D."/>
            <person name="Zhang P."/>
            <person name="Guo F."/>
            <person name="Wang W."/>
            <person name="Li Y."/>
            <person name="Wang J."/>
            <person name="Varshney R.K."/>
            <person name="Wang J."/>
            <person name="Ling H.Q."/>
            <person name="Wan P."/>
        </authorList>
    </citation>
    <scope>NUCLEOTIDE SEQUENCE</scope>
    <source>
        <strain evidence="2">cv. Jingnong 6</strain>
    </source>
</reference>
<dbReference type="Gramene" id="KOM48364">
    <property type="protein sequence ID" value="KOM48364"/>
    <property type="gene ID" value="LR48_Vigan07g206800"/>
</dbReference>
<evidence type="ECO:0000313" key="2">
    <source>
        <dbReference type="Proteomes" id="UP000053144"/>
    </source>
</evidence>
<dbReference type="EMBL" id="CM003377">
    <property type="protein sequence ID" value="KOM48364.1"/>
    <property type="molecule type" value="Genomic_DNA"/>
</dbReference>
<proteinExistence type="predicted"/>
<dbReference type="Proteomes" id="UP000053144">
    <property type="component" value="Chromosome 7"/>
</dbReference>
<protein>
    <submittedName>
        <fullName evidence="1">Uncharacterized protein</fullName>
    </submittedName>
</protein>
<name>A0A0L9V0S8_PHAAN</name>
<accession>A0A0L9V0S8</accession>
<sequence>MLTARSGLCFPPLSSILVNFPTLNIFFYNPFSSVQLSTVFNTVRSSTCVRPVLAIVRYSIEFHQCSTSFSPELFVFGHEQCSALSCVWPSSMFNIVRSSTCVRLVLVTIRYSTEFRQCSTPFGPELCLVSVHPVCSRSVYICVWPLTDSGRSVLVMLLLGFQVQFFLSILHLPTARSPSCLLPFGLGHAFYRSTLIARS</sequence>
<gene>
    <name evidence="1" type="ORF">LR48_Vigan07g206800</name>
</gene>